<organism evidence="2">
    <name type="scientific">Papilio xuthus</name>
    <name type="common">Asian swallowtail butterfly</name>
    <dbReference type="NCBI Taxonomy" id="66420"/>
    <lineage>
        <taxon>Eukaryota</taxon>
        <taxon>Metazoa</taxon>
        <taxon>Ecdysozoa</taxon>
        <taxon>Arthropoda</taxon>
        <taxon>Hexapoda</taxon>
        <taxon>Insecta</taxon>
        <taxon>Pterygota</taxon>
        <taxon>Neoptera</taxon>
        <taxon>Endopterygota</taxon>
        <taxon>Lepidoptera</taxon>
        <taxon>Glossata</taxon>
        <taxon>Ditrysia</taxon>
        <taxon>Papilionoidea</taxon>
        <taxon>Papilionidae</taxon>
        <taxon>Papilioninae</taxon>
        <taxon>Papilio</taxon>
    </lineage>
</organism>
<sequence length="569" mass="65510">MQITDLPVEIVVVIVKKLDIKSVHNLYETCSYFKNVICMYSVVKTAKLALSTAGSVHFLKQTFMKDISRFLQTLDLRGIGDLRRSALQAAVREMKCLITLDVSYTNIDLLDFYEVYKVCPTIKNVACNFVFHTKKDIKAQDIEWQGVFQNFDKVHFVGNAANLWYSNLCVWMLAKACLSQLQLTIIEKFGTALVPVIKENDTNVHSKYISICILDLWNIPTLSETTFALPSLLRLENIYECVVIIKYGQNGEVYASPMLMKFLECYNAMCIKQLDASKHVTNGVIMLWNKSQTIFDDMFFKELKGKMMKLLPHHITDNNTVVPQEYDYCFLTVPSCQTKANDSNNVTFKKQRLAPECPTLDYDTVFSNHKTIHLTMFFPSSTNIPVTLSLRSQYLRKLKSLYLTGNVMYSMNFFSVLFSCCEQLETLNVEASPYLHHLVVLRDISQSHSLKNLRLINKHSHLEVMFSYLSKCSTLENIHIVDFHSHVNTFADPSPLFERCHNLYCISICADLSDSAITRANQLFKKLKTTYGKWHVHVALSRNHCLIDKYNPYSHVFNLSSFKPIEQLY</sequence>
<dbReference type="SUPFAM" id="SSF81383">
    <property type="entry name" value="F-box domain"/>
    <property type="match status" value="1"/>
</dbReference>
<dbReference type="GeneID" id="106120621"/>
<dbReference type="InterPro" id="IPR032675">
    <property type="entry name" value="LRR_dom_sf"/>
</dbReference>
<dbReference type="InterPro" id="IPR001810">
    <property type="entry name" value="F-box_dom"/>
</dbReference>
<dbReference type="SUPFAM" id="SSF52047">
    <property type="entry name" value="RNI-like"/>
    <property type="match status" value="1"/>
</dbReference>
<proteinExistence type="predicted"/>
<reference evidence="2" key="1">
    <citation type="submission" date="2025-08" db="UniProtKB">
        <authorList>
            <consortium name="RefSeq"/>
        </authorList>
    </citation>
    <scope>IDENTIFICATION</scope>
</reference>
<dbReference type="KEGG" id="pxu:106120621"/>
<evidence type="ECO:0000313" key="2">
    <source>
        <dbReference type="RefSeq" id="XP_013171432.1"/>
    </source>
</evidence>
<dbReference type="RefSeq" id="XP_013171432.1">
    <property type="nucleotide sequence ID" value="XM_013315978.1"/>
</dbReference>
<feature type="domain" description="F-box" evidence="1">
    <location>
        <begin position="1"/>
        <end position="37"/>
    </location>
</feature>
<dbReference type="PROSITE" id="PS50181">
    <property type="entry name" value="FBOX"/>
    <property type="match status" value="1"/>
</dbReference>
<dbReference type="Gene3D" id="3.80.10.10">
    <property type="entry name" value="Ribonuclease Inhibitor"/>
    <property type="match status" value="1"/>
</dbReference>
<dbReference type="InterPro" id="IPR036047">
    <property type="entry name" value="F-box-like_dom_sf"/>
</dbReference>
<accession>A0AAJ6ZFG4</accession>
<protein>
    <submittedName>
        <fullName evidence="2">Uncharacterized protein LOC106120621</fullName>
    </submittedName>
</protein>
<name>A0AAJ6ZFG4_PAPXU</name>
<gene>
    <name evidence="2" type="primary">LOC106120621</name>
</gene>
<dbReference type="Proteomes" id="UP000694872">
    <property type="component" value="Unplaced"/>
</dbReference>
<evidence type="ECO:0000259" key="1">
    <source>
        <dbReference type="PROSITE" id="PS50181"/>
    </source>
</evidence>
<dbReference type="AlphaFoldDB" id="A0AAJ6ZFG4"/>